<dbReference type="HOGENOM" id="CLU_003676_2_1_1"/>
<dbReference type="RefSeq" id="XP_451050.1">
    <property type="nucleotide sequence ID" value="XM_451050.1"/>
</dbReference>
<dbReference type="GO" id="GO:0005634">
    <property type="term" value="C:nucleus"/>
    <property type="evidence" value="ECO:0007669"/>
    <property type="project" value="TreeGrafter"/>
</dbReference>
<feature type="compositionally biased region" description="Basic and acidic residues" evidence="2">
    <location>
        <begin position="123"/>
        <end position="137"/>
    </location>
</feature>
<feature type="compositionally biased region" description="Polar residues" evidence="2">
    <location>
        <begin position="169"/>
        <end position="183"/>
    </location>
</feature>
<sequence length="993" mass="112070">MSFWPFGQNFNSSNINGILEEYFHVMHGLENQTQKIAGSKSNNSSTVGTLGATAGAAAPVAVTDDNDLNETKTTTTTYNNDTKRINDNHEKKENAKKKKRQGFAMGFEDRDKDSDVIIGDSNDSDRLEHNVDSHTTDFIDSSKNTIDTSPGSSQHNPRPSLIPTPRRFNGTSDIESTPLKSAASSHPDSLSTTTTSSSSASHLSDEEGPIPLQALSHKFMDEILEETELLNELTRQNNTLLDFVCFGYFYTETGDKVENIAYLIDRLLDCIDKIDDDNDSANLDTVGGNDNVNELDDDDNINEEHRIENRDGSINDEGNNNAVQNIRESATIGSNDSGRGETHNQGDDNEDEDIDTFGNSKGSFENPHEFTSSPHDDSIIPMLDSKLKKKSTFLNKANIISEIFALDIWLISESLVKNTEYLNKIWSILYHPKFTQEKSPLIPIFLKINQNLLLTRQDQYLNFIRTRDNLVIDMLKHIDISLLMDFFLKIVATDKQEAPTGIIELVSEQKLIDHLFAFLVNEKYSADIQACAGDFIKSIIAVSANAPLDEMSIGPNALTREIASEKCIDYLLGCIINERGPALMTAVSITIELIRKNNSDYDQVNLLTTTIKSHPPSMRDPVYLGVMLRKFSENLVNLKQILFDIENDASIPIIKNQMGESYKPLGFERFKVVELIAELLHCSNMGLMNSKKAERIVKERDQVRTELVQQLEDALTDLNIKSKLTADNHNSDSPTELSLDDDIDESFEVPYVNDNQNAKLRSNPTIGDLFKIELYNSQLLPIIIQLFIKYPWNNFWHNVIFDIIQQIFNGRMDFSYNSFLVYALFSNKNAERFATDKTLDDAPIDFQITRDLVLLGYRNSHKFYEKHNTTLGFMGHLVLIAEEIVKFSKVYKVDLISPDIHEVLLDEDWDFYSNDILNDTRIMYSKILGGGDYIEDGNLNGGDIVMGNDQDPTSFSTQMDLHDKLREKLIEKSRQEVDEKNEKNGVIILPAGP</sequence>
<feature type="compositionally biased region" description="Polar residues" evidence="2">
    <location>
        <begin position="138"/>
        <end position="157"/>
    </location>
</feature>
<feature type="compositionally biased region" description="Polar residues" evidence="2">
    <location>
        <begin position="357"/>
        <end position="373"/>
    </location>
</feature>
<feature type="compositionally biased region" description="Low complexity" evidence="2">
    <location>
        <begin position="282"/>
        <end position="292"/>
    </location>
</feature>
<accession>Q6CYD9</accession>
<dbReference type="InterPro" id="IPR007587">
    <property type="entry name" value="SAPS"/>
</dbReference>
<dbReference type="GeneID" id="2896619"/>
<dbReference type="InParanoid" id="Q6CYD9"/>
<proteinExistence type="inferred from homology"/>
<dbReference type="STRING" id="284590.Q6CYD9"/>
<protein>
    <submittedName>
        <fullName evidence="3">KLLA0A01155p</fullName>
    </submittedName>
</protein>
<feature type="compositionally biased region" description="Low complexity" evidence="2">
    <location>
        <begin position="184"/>
        <end position="202"/>
    </location>
</feature>
<dbReference type="GO" id="GO:0019888">
    <property type="term" value="F:protein phosphatase regulator activity"/>
    <property type="evidence" value="ECO:0007669"/>
    <property type="project" value="TreeGrafter"/>
</dbReference>
<comment type="similarity">
    <text evidence="1">Belongs to the SAPS family.</text>
</comment>
<evidence type="ECO:0000256" key="2">
    <source>
        <dbReference type="SAM" id="MobiDB-lite"/>
    </source>
</evidence>
<dbReference type="AlphaFoldDB" id="Q6CYD9"/>
<feature type="region of interest" description="Disordered" evidence="2">
    <location>
        <begin position="67"/>
        <end position="207"/>
    </location>
</feature>
<keyword evidence="4" id="KW-1185">Reference proteome</keyword>
<organism evidence="3 4">
    <name type="scientific">Kluyveromyces lactis (strain ATCC 8585 / CBS 2359 / DSM 70799 / NBRC 1267 / NRRL Y-1140 / WM37)</name>
    <name type="common">Yeast</name>
    <name type="synonym">Candida sphaerica</name>
    <dbReference type="NCBI Taxonomy" id="284590"/>
    <lineage>
        <taxon>Eukaryota</taxon>
        <taxon>Fungi</taxon>
        <taxon>Dikarya</taxon>
        <taxon>Ascomycota</taxon>
        <taxon>Saccharomycotina</taxon>
        <taxon>Saccharomycetes</taxon>
        <taxon>Saccharomycetales</taxon>
        <taxon>Saccharomycetaceae</taxon>
        <taxon>Kluyveromyces</taxon>
    </lineage>
</organism>
<evidence type="ECO:0000256" key="1">
    <source>
        <dbReference type="ARBA" id="ARBA00006180"/>
    </source>
</evidence>
<dbReference type="PANTHER" id="PTHR12634">
    <property type="entry name" value="SIT4 YEAST -ASSOCIATING PROTEIN-RELATED"/>
    <property type="match status" value="1"/>
</dbReference>
<dbReference type="GO" id="GO:0019903">
    <property type="term" value="F:protein phosphatase binding"/>
    <property type="evidence" value="ECO:0007669"/>
    <property type="project" value="InterPro"/>
</dbReference>
<dbReference type="eggNOG" id="KOG2073">
    <property type="taxonomic scope" value="Eukaryota"/>
</dbReference>
<dbReference type="GO" id="GO:0005829">
    <property type="term" value="C:cytosol"/>
    <property type="evidence" value="ECO:0007669"/>
    <property type="project" value="TreeGrafter"/>
</dbReference>
<dbReference type="KEGG" id="kla:KLLA0_A01155g"/>
<gene>
    <name evidence="3" type="ORF">KLLA0_A01155g</name>
</gene>
<dbReference type="Pfam" id="PF04499">
    <property type="entry name" value="SAPS"/>
    <property type="match status" value="1"/>
</dbReference>
<dbReference type="OMA" id="SDYDLNC"/>
<feature type="region of interest" description="Disordered" evidence="2">
    <location>
        <begin position="282"/>
        <end position="301"/>
    </location>
</feature>
<dbReference type="PANTHER" id="PTHR12634:SF14">
    <property type="entry name" value="SIT4-ASSOCIATING PROTEIN SAP155-RELATED"/>
    <property type="match status" value="1"/>
</dbReference>
<reference evidence="3 4" key="1">
    <citation type="journal article" date="2004" name="Nature">
        <title>Genome evolution in yeasts.</title>
        <authorList>
            <consortium name="Genolevures"/>
            <person name="Dujon B."/>
            <person name="Sherman D."/>
            <person name="Fischer G."/>
            <person name="Durrens P."/>
            <person name="Casaregola S."/>
            <person name="Lafontaine I."/>
            <person name="de Montigny J."/>
            <person name="Marck C."/>
            <person name="Neuveglise C."/>
            <person name="Talla E."/>
            <person name="Goffard N."/>
            <person name="Frangeul L."/>
            <person name="Aigle M."/>
            <person name="Anthouard V."/>
            <person name="Babour A."/>
            <person name="Barbe V."/>
            <person name="Barnay S."/>
            <person name="Blanchin S."/>
            <person name="Beckerich J.M."/>
            <person name="Beyne E."/>
            <person name="Bleykasten C."/>
            <person name="Boisrame A."/>
            <person name="Boyer J."/>
            <person name="Cattolico L."/>
            <person name="Confanioleri F."/>
            <person name="de Daruvar A."/>
            <person name="Despons L."/>
            <person name="Fabre E."/>
            <person name="Fairhead C."/>
            <person name="Ferry-Dumazet H."/>
            <person name="Groppi A."/>
            <person name="Hantraye F."/>
            <person name="Hennequin C."/>
            <person name="Jauniaux N."/>
            <person name="Joyet P."/>
            <person name="Kachouri R."/>
            <person name="Kerrest A."/>
            <person name="Koszul R."/>
            <person name="Lemaire M."/>
            <person name="Lesur I."/>
            <person name="Ma L."/>
            <person name="Muller H."/>
            <person name="Nicaud J.M."/>
            <person name="Nikolski M."/>
            <person name="Oztas S."/>
            <person name="Ozier-Kalogeropoulos O."/>
            <person name="Pellenz S."/>
            <person name="Potier S."/>
            <person name="Richard G.F."/>
            <person name="Straub M.L."/>
            <person name="Suleau A."/>
            <person name="Swennene D."/>
            <person name="Tekaia F."/>
            <person name="Wesolowski-Louvel M."/>
            <person name="Westhof E."/>
            <person name="Wirth B."/>
            <person name="Zeniou-Meyer M."/>
            <person name="Zivanovic I."/>
            <person name="Bolotin-Fukuhara M."/>
            <person name="Thierry A."/>
            <person name="Bouchier C."/>
            <person name="Caudron B."/>
            <person name="Scarpelli C."/>
            <person name="Gaillardin C."/>
            <person name="Weissenbach J."/>
            <person name="Wincker P."/>
            <person name="Souciet J.L."/>
        </authorList>
    </citation>
    <scope>NUCLEOTIDE SEQUENCE [LARGE SCALE GENOMIC DNA]</scope>
    <source>
        <strain evidence="4">ATCC 8585 / CBS 2359 / DSM 70799 / NBRC 1267 / NRRL Y-1140 / WM37</strain>
    </source>
</reference>
<evidence type="ECO:0000313" key="3">
    <source>
        <dbReference type="EMBL" id="CAH02638.1"/>
    </source>
</evidence>
<feature type="region of interest" description="Disordered" evidence="2">
    <location>
        <begin position="329"/>
        <end position="377"/>
    </location>
</feature>
<feature type="compositionally biased region" description="Basic and acidic residues" evidence="2">
    <location>
        <begin position="81"/>
        <end position="93"/>
    </location>
</feature>
<dbReference type="EMBL" id="CR382121">
    <property type="protein sequence ID" value="CAH02638.1"/>
    <property type="molecule type" value="Genomic_DNA"/>
</dbReference>
<dbReference type="Proteomes" id="UP000000598">
    <property type="component" value="Chromosome A"/>
</dbReference>
<name>Q6CYD9_KLULA</name>
<dbReference type="PaxDb" id="284590-Q6CYD9"/>
<feature type="compositionally biased region" description="Low complexity" evidence="2">
    <location>
        <begin position="71"/>
        <end position="80"/>
    </location>
</feature>
<dbReference type="FunCoup" id="Q6CYD9">
    <property type="interactions" value="794"/>
</dbReference>
<evidence type="ECO:0000313" key="4">
    <source>
        <dbReference type="Proteomes" id="UP000000598"/>
    </source>
</evidence>